<dbReference type="AlphaFoldDB" id="A0A9W8QFL5"/>
<feature type="domain" description="Telomere-length maintenance and DNA damage repair" evidence="2">
    <location>
        <begin position="1"/>
        <end position="154"/>
    </location>
</feature>
<organism evidence="3 4">
    <name type="scientific">Akanthomyces muscarius</name>
    <name type="common">Entomopathogenic fungus</name>
    <name type="synonym">Lecanicillium muscarium</name>
    <dbReference type="NCBI Taxonomy" id="2231603"/>
    <lineage>
        <taxon>Eukaryota</taxon>
        <taxon>Fungi</taxon>
        <taxon>Dikarya</taxon>
        <taxon>Ascomycota</taxon>
        <taxon>Pezizomycotina</taxon>
        <taxon>Sordariomycetes</taxon>
        <taxon>Hypocreomycetidae</taxon>
        <taxon>Hypocreales</taxon>
        <taxon>Cordycipitaceae</taxon>
        <taxon>Akanthomyces</taxon>
    </lineage>
</organism>
<reference evidence="3" key="1">
    <citation type="journal article" date="2023" name="Access Microbiol">
        <title>De-novo genome assembly for Akanthomyces muscarius, a biocontrol agent of insect agricultural pests.</title>
        <authorList>
            <person name="Erdos Z."/>
            <person name="Studholme D.J."/>
            <person name="Raymond B."/>
            <person name="Sharma M."/>
        </authorList>
    </citation>
    <scope>NUCLEOTIDE SEQUENCE</scope>
    <source>
        <strain evidence="3">Ve6</strain>
    </source>
</reference>
<name>A0A9W8QFL5_AKAMU</name>
<sequence>MSAYTVKTISTDLASGLVKTRDKALDDLNQLLSRNNAGAVDLSELGDKAYHDIFEALFKTVLEQKPKYYDRKTSKPAELRLNKCARAVRAAAARGASKLKQKTLSAIIDHITQVLPGPGDGFVRPLLSDYVKALTELLSRSANVEFFSRKDGHLWQICVDFLLDVISNRIPQVGPIDQGLVGRNSPGPSTPHSTLRSNSGSLLSQKPTELTDGEPARDALEGLLCLATASNAHILSRYQDIANAALRVLRLRNLSLGSLQTMSFAIINSIMSATQLDDPSYTGKLVQDLLPLMAHWWRADKVSQDDTIKSLRNEILRTMLLSQLHIEHLAVNNWNENVREGVVYLLEPLWQEYSKRSSSNQLRLRNVTFTTNLLPEDYLQIGIFGLDPLDMEAESHWEPSSHERDAGLNKQKIAFAHGSETGNPR</sequence>
<dbReference type="KEGG" id="amus:LMH87_009883"/>
<evidence type="ECO:0000259" key="2">
    <source>
        <dbReference type="SMART" id="SM01342"/>
    </source>
</evidence>
<dbReference type="GeneID" id="80897042"/>
<proteinExistence type="predicted"/>
<dbReference type="SMART" id="SM01342">
    <property type="entry name" value="TAN"/>
    <property type="match status" value="1"/>
</dbReference>
<dbReference type="Proteomes" id="UP001144673">
    <property type="component" value="Chromosome 5"/>
</dbReference>
<feature type="compositionally biased region" description="Polar residues" evidence="1">
    <location>
        <begin position="186"/>
        <end position="208"/>
    </location>
</feature>
<gene>
    <name evidence="3" type="ORF">LMH87_009883</name>
</gene>
<dbReference type="InterPro" id="IPR021668">
    <property type="entry name" value="TAN"/>
</dbReference>
<dbReference type="RefSeq" id="XP_056054052.1">
    <property type="nucleotide sequence ID" value="XM_056196956.1"/>
</dbReference>
<evidence type="ECO:0000256" key="1">
    <source>
        <dbReference type="SAM" id="MobiDB-lite"/>
    </source>
</evidence>
<feature type="region of interest" description="Disordered" evidence="1">
    <location>
        <begin position="177"/>
        <end position="211"/>
    </location>
</feature>
<dbReference type="EMBL" id="JAJHUN010000008">
    <property type="protein sequence ID" value="KAJ4153394.1"/>
    <property type="molecule type" value="Genomic_DNA"/>
</dbReference>
<feature type="region of interest" description="Disordered" evidence="1">
    <location>
        <begin position="394"/>
        <end position="425"/>
    </location>
</feature>
<feature type="compositionally biased region" description="Basic and acidic residues" evidence="1">
    <location>
        <begin position="394"/>
        <end position="407"/>
    </location>
</feature>
<dbReference type="Pfam" id="PF11640">
    <property type="entry name" value="TAN"/>
    <property type="match status" value="1"/>
</dbReference>
<comment type="caution">
    <text evidence="3">The sequence shown here is derived from an EMBL/GenBank/DDBJ whole genome shotgun (WGS) entry which is preliminary data.</text>
</comment>
<accession>A0A9W8QFL5</accession>
<evidence type="ECO:0000313" key="4">
    <source>
        <dbReference type="Proteomes" id="UP001144673"/>
    </source>
</evidence>
<dbReference type="GO" id="GO:0004674">
    <property type="term" value="F:protein serine/threonine kinase activity"/>
    <property type="evidence" value="ECO:0007669"/>
    <property type="project" value="InterPro"/>
</dbReference>
<protein>
    <recommendedName>
        <fullName evidence="2">Telomere-length maintenance and DNA damage repair domain-containing protein</fullName>
    </recommendedName>
</protein>
<keyword evidence="4" id="KW-1185">Reference proteome</keyword>
<evidence type="ECO:0000313" key="3">
    <source>
        <dbReference type="EMBL" id="KAJ4153394.1"/>
    </source>
</evidence>